<gene>
    <name evidence="2" type="primary">thiL</name>
    <name evidence="4" type="ORF">BSZ32_16280</name>
</gene>
<keyword evidence="2" id="KW-0067">ATP-binding</keyword>
<dbReference type="GO" id="GO:0000287">
    <property type="term" value="F:magnesium ion binding"/>
    <property type="evidence" value="ECO:0007669"/>
    <property type="project" value="UniProtKB-UniRule"/>
</dbReference>
<dbReference type="PANTHER" id="PTHR30270:SF0">
    <property type="entry name" value="THIAMINE-MONOPHOSPHATE KINASE"/>
    <property type="match status" value="1"/>
</dbReference>
<evidence type="ECO:0000313" key="5">
    <source>
        <dbReference type="Proteomes" id="UP000239907"/>
    </source>
</evidence>
<dbReference type="CDD" id="cd02194">
    <property type="entry name" value="ThiL"/>
    <property type="match status" value="1"/>
</dbReference>
<dbReference type="RefSeq" id="WP_105044399.1">
    <property type="nucleotide sequence ID" value="NZ_MQWA01000001.1"/>
</dbReference>
<dbReference type="InterPro" id="IPR036921">
    <property type="entry name" value="PurM-like_N_sf"/>
</dbReference>
<feature type="binding site" evidence="2">
    <location>
        <position position="77"/>
    </location>
    <ligand>
        <name>Mg(2+)</name>
        <dbReference type="ChEBI" id="CHEBI:18420"/>
        <label>4</label>
    </ligand>
</feature>
<dbReference type="InterPro" id="IPR036676">
    <property type="entry name" value="PurM-like_C_sf"/>
</dbReference>
<comment type="function">
    <text evidence="2">Catalyzes the ATP-dependent phosphorylation of thiamine-monophosphate (TMP) to form thiamine-pyrophosphate (TPP), the active form of vitamin B1.</text>
</comment>
<feature type="binding site" evidence="2">
    <location>
        <position position="32"/>
    </location>
    <ligand>
        <name>Mg(2+)</name>
        <dbReference type="ChEBI" id="CHEBI:18420"/>
        <label>4</label>
    </ligand>
</feature>
<dbReference type="GO" id="GO:0009030">
    <property type="term" value="F:thiamine-phosphate kinase activity"/>
    <property type="evidence" value="ECO:0007669"/>
    <property type="project" value="UniProtKB-UniRule"/>
</dbReference>
<feature type="binding site" evidence="2">
    <location>
        <position position="32"/>
    </location>
    <ligand>
        <name>Mg(2+)</name>
        <dbReference type="ChEBI" id="CHEBI:18420"/>
        <label>3</label>
    </ligand>
</feature>
<accession>A0A2S7U4E7</accession>
<evidence type="ECO:0000256" key="2">
    <source>
        <dbReference type="HAMAP-Rule" id="MF_02128"/>
    </source>
</evidence>
<dbReference type="UniPathway" id="UPA00060">
    <property type="reaction ID" value="UER00142"/>
</dbReference>
<feature type="binding site" evidence="2">
    <location>
        <position position="77"/>
    </location>
    <ligand>
        <name>Mg(2+)</name>
        <dbReference type="ChEBI" id="CHEBI:18420"/>
        <label>2</label>
    </ligand>
</feature>
<comment type="caution">
    <text evidence="4">The sequence shown here is derived from an EMBL/GenBank/DDBJ whole genome shotgun (WGS) entry which is preliminary data.</text>
</comment>
<keyword evidence="1 2" id="KW-0784">Thiamine biosynthesis</keyword>
<dbReference type="Pfam" id="PF00586">
    <property type="entry name" value="AIRS"/>
    <property type="match status" value="1"/>
</dbReference>
<proteinExistence type="inferred from homology"/>
<feature type="binding site" evidence="2">
    <location>
        <position position="77"/>
    </location>
    <ligand>
        <name>Mg(2+)</name>
        <dbReference type="ChEBI" id="CHEBI:18420"/>
        <label>3</label>
    </ligand>
</feature>
<keyword evidence="2" id="KW-0547">Nucleotide-binding</keyword>
<feature type="binding site" evidence="2">
    <location>
        <position position="107"/>
    </location>
    <ligand>
        <name>ATP</name>
        <dbReference type="ChEBI" id="CHEBI:30616"/>
    </ligand>
</feature>
<protein>
    <recommendedName>
        <fullName evidence="2">Thiamine-monophosphate kinase</fullName>
        <shortName evidence="2">TMP kinase</shortName>
        <shortName evidence="2">Thiamine-phosphate kinase</shortName>
        <ecNumber evidence="2">2.7.4.16</ecNumber>
    </recommendedName>
</protein>
<dbReference type="GO" id="GO:0009228">
    <property type="term" value="P:thiamine biosynthetic process"/>
    <property type="evidence" value="ECO:0007669"/>
    <property type="project" value="UniProtKB-KW"/>
</dbReference>
<dbReference type="HAMAP" id="MF_02128">
    <property type="entry name" value="TMP_kinase"/>
    <property type="match status" value="1"/>
</dbReference>
<keyword evidence="5" id="KW-1185">Reference proteome</keyword>
<evidence type="ECO:0000256" key="1">
    <source>
        <dbReference type="ARBA" id="ARBA00022977"/>
    </source>
</evidence>
<dbReference type="GO" id="GO:0009229">
    <property type="term" value="P:thiamine diphosphate biosynthetic process"/>
    <property type="evidence" value="ECO:0007669"/>
    <property type="project" value="UniProtKB-UniRule"/>
</dbReference>
<evidence type="ECO:0000313" key="4">
    <source>
        <dbReference type="EMBL" id="PQJ29885.1"/>
    </source>
</evidence>
<dbReference type="Gene3D" id="3.90.650.10">
    <property type="entry name" value="PurM-like C-terminal domain"/>
    <property type="match status" value="1"/>
</dbReference>
<keyword evidence="2" id="KW-0479">Metal-binding</keyword>
<keyword evidence="2" id="KW-0460">Magnesium</keyword>
<feature type="domain" description="PurM-like N-terminal" evidence="3">
    <location>
        <begin position="30"/>
        <end position="145"/>
    </location>
</feature>
<dbReference type="Gene3D" id="3.30.1330.10">
    <property type="entry name" value="PurM-like, N-terminal domain"/>
    <property type="match status" value="1"/>
</dbReference>
<dbReference type="OrthoDB" id="9802811at2"/>
<dbReference type="EC" id="2.7.4.16" evidence="2"/>
<feature type="binding site" evidence="2">
    <location>
        <position position="49"/>
    </location>
    <ligand>
        <name>Mg(2+)</name>
        <dbReference type="ChEBI" id="CHEBI:18420"/>
        <label>2</label>
    </ligand>
</feature>
<dbReference type="GO" id="GO:0005524">
    <property type="term" value="F:ATP binding"/>
    <property type="evidence" value="ECO:0007669"/>
    <property type="project" value="UniProtKB-UniRule"/>
</dbReference>
<dbReference type="AlphaFoldDB" id="A0A2S7U4E7"/>
<keyword evidence="2" id="KW-0418">Kinase</keyword>
<name>A0A2S7U4E7_9BACT</name>
<feature type="binding site" evidence="2">
    <location>
        <position position="290"/>
    </location>
    <ligand>
        <name>substrate</name>
    </ligand>
</feature>
<feature type="binding site" evidence="2">
    <location>
        <position position="153"/>
    </location>
    <ligand>
        <name>ATP</name>
        <dbReference type="ChEBI" id="CHEBI:30616"/>
    </ligand>
</feature>
<reference evidence="4 5" key="1">
    <citation type="submission" date="2016-12" db="EMBL/GenBank/DDBJ databases">
        <title>Study of bacterial adaptation to deep sea.</title>
        <authorList>
            <person name="Song J."/>
            <person name="Yoshizawa S."/>
            <person name="Kogure K."/>
        </authorList>
    </citation>
    <scope>NUCLEOTIDE SEQUENCE [LARGE SCALE GENOMIC DNA]</scope>
    <source>
        <strain evidence="4 5">SAORIC-165</strain>
    </source>
</reference>
<comment type="catalytic activity">
    <reaction evidence="2">
        <text>thiamine phosphate + ATP = thiamine diphosphate + ADP</text>
        <dbReference type="Rhea" id="RHEA:15913"/>
        <dbReference type="ChEBI" id="CHEBI:30616"/>
        <dbReference type="ChEBI" id="CHEBI:37575"/>
        <dbReference type="ChEBI" id="CHEBI:58937"/>
        <dbReference type="ChEBI" id="CHEBI:456216"/>
        <dbReference type="EC" id="2.7.4.16"/>
    </reaction>
</comment>
<comment type="miscellaneous">
    <text evidence="2">Reaction mechanism of ThiL seems to utilize a direct, inline transfer of the gamma-phosphate of ATP to TMP rather than a phosphorylated enzyme intermediate.</text>
</comment>
<dbReference type="PIRSF" id="PIRSF005303">
    <property type="entry name" value="Thiam_monoph_kin"/>
    <property type="match status" value="1"/>
</dbReference>
<dbReference type="EMBL" id="MQWA01000001">
    <property type="protein sequence ID" value="PQJ29885.1"/>
    <property type="molecule type" value="Genomic_DNA"/>
</dbReference>
<feature type="binding site" evidence="2">
    <location>
        <position position="200"/>
    </location>
    <ligand>
        <name>Mg(2+)</name>
        <dbReference type="ChEBI" id="CHEBI:18420"/>
        <label>3</label>
    </ligand>
</feature>
<keyword evidence="2" id="KW-0808">Transferase</keyword>
<feature type="binding site" evidence="2">
    <location>
        <position position="202"/>
    </location>
    <ligand>
        <name>ATP</name>
        <dbReference type="ChEBI" id="CHEBI:30616"/>
    </ligand>
</feature>
<dbReference type="PANTHER" id="PTHR30270">
    <property type="entry name" value="THIAMINE-MONOPHOSPHATE KINASE"/>
    <property type="match status" value="1"/>
</dbReference>
<feature type="binding site" evidence="2">
    <location>
        <position position="243"/>
    </location>
    <ligand>
        <name>substrate</name>
    </ligand>
</feature>
<organism evidence="4 5">
    <name type="scientific">Rubritalea profundi</name>
    <dbReference type="NCBI Taxonomy" id="1658618"/>
    <lineage>
        <taxon>Bacteria</taxon>
        <taxon>Pseudomonadati</taxon>
        <taxon>Verrucomicrobiota</taxon>
        <taxon>Verrucomicrobiia</taxon>
        <taxon>Verrucomicrobiales</taxon>
        <taxon>Rubritaleaceae</taxon>
        <taxon>Rubritalea</taxon>
    </lineage>
</organism>
<comment type="pathway">
    <text evidence="2">Cofactor biosynthesis; thiamine diphosphate biosynthesis; thiamine diphosphate from thiamine phosphate: step 1/1.</text>
</comment>
<dbReference type="SUPFAM" id="SSF55326">
    <property type="entry name" value="PurM N-terminal domain-like"/>
    <property type="match status" value="1"/>
</dbReference>
<dbReference type="Proteomes" id="UP000239907">
    <property type="component" value="Unassembled WGS sequence"/>
</dbReference>
<dbReference type="SUPFAM" id="SSF56042">
    <property type="entry name" value="PurM C-terminal domain-like"/>
    <property type="match status" value="1"/>
</dbReference>
<comment type="caution">
    <text evidence="2">Lacks conserved residue(s) required for the propagation of feature annotation.</text>
</comment>
<sequence length="296" mass="31713">MKLGDSSEDQLISRVTRRLVQQEDVLVGPGDDCAVITLPSGDLQLLKTDCVVEGVHFYPNESGERVGWKAIARVVSDIAAMGGTPHAFVVTLVLTPDTTVDWLDALYVGMQKCADAFQLSIVGGETSSAPTGSANVISVAATGHVQASKLVLRSTCNVADAIYLTGKLGGSLVGKHLDFIPRLQPAQWLVENCKPSAMMDLSDGLAKDLPRMAKLSDVSYEVDLSSIPCSKNCTINQALSDGEDYELLFTVSPDMVERLGSDWPSSFPPLARIGIVKEPSIPPTKLDGGWEHFSRP</sequence>
<comment type="similarity">
    <text evidence="2">Belongs to the thiamine-monophosphate kinase family.</text>
</comment>
<feature type="binding site" evidence="2">
    <location>
        <position position="48"/>
    </location>
    <ligand>
        <name>Mg(2+)</name>
        <dbReference type="ChEBI" id="CHEBI:18420"/>
        <label>1</label>
    </ligand>
</feature>
<feature type="binding site" evidence="2">
    <location>
        <position position="56"/>
    </location>
    <ligand>
        <name>substrate</name>
    </ligand>
</feature>
<dbReference type="InterPro" id="IPR006283">
    <property type="entry name" value="ThiL-like"/>
</dbReference>
<feature type="binding site" evidence="2">
    <location>
        <position position="203"/>
    </location>
    <ligand>
        <name>Mg(2+)</name>
        <dbReference type="ChEBI" id="CHEBI:18420"/>
        <label>5</label>
    </ligand>
</feature>
<dbReference type="InterPro" id="IPR016188">
    <property type="entry name" value="PurM-like_N"/>
</dbReference>
<feature type="binding site" evidence="2">
    <location>
        <position position="49"/>
    </location>
    <ligand>
        <name>Mg(2+)</name>
        <dbReference type="ChEBI" id="CHEBI:18420"/>
        <label>1</label>
    </ligand>
</feature>
<evidence type="ECO:0000259" key="3">
    <source>
        <dbReference type="Pfam" id="PF00586"/>
    </source>
</evidence>